<dbReference type="OrthoDB" id="9793824at2"/>
<evidence type="ECO:0000313" key="8">
    <source>
        <dbReference type="EMBL" id="EFQ82176.1"/>
    </source>
</evidence>
<accession>E2SF91</accession>
<dbReference type="EMBL" id="ACLF03000011">
    <property type="protein sequence ID" value="EFQ82176.1"/>
    <property type="molecule type" value="Genomic_DNA"/>
</dbReference>
<dbReference type="PANTHER" id="PTHR36115:SF6">
    <property type="entry name" value="PROLINE-RICH ANTIGEN HOMOLOG"/>
    <property type="match status" value="1"/>
</dbReference>
<dbReference type="STRING" id="585531.HMPREF0063_12700"/>
<evidence type="ECO:0000256" key="2">
    <source>
        <dbReference type="ARBA" id="ARBA00022475"/>
    </source>
</evidence>
<evidence type="ECO:0000256" key="5">
    <source>
        <dbReference type="ARBA" id="ARBA00023136"/>
    </source>
</evidence>
<dbReference type="Pfam" id="PF06271">
    <property type="entry name" value="RDD"/>
    <property type="match status" value="1"/>
</dbReference>
<gene>
    <name evidence="8" type="ORF">HMPREF0063_12700</name>
</gene>
<dbReference type="PANTHER" id="PTHR36115">
    <property type="entry name" value="PROLINE-RICH ANTIGEN HOMOLOG-RELATED"/>
    <property type="match status" value="1"/>
</dbReference>
<evidence type="ECO:0000256" key="1">
    <source>
        <dbReference type="ARBA" id="ARBA00004651"/>
    </source>
</evidence>
<keyword evidence="5 6" id="KW-0472">Membrane</keyword>
<feature type="transmembrane region" description="Helical" evidence="6">
    <location>
        <begin position="119"/>
        <end position="137"/>
    </location>
</feature>
<dbReference type="HOGENOM" id="CLU_053152_1_1_11"/>
<feature type="transmembrane region" description="Helical" evidence="6">
    <location>
        <begin position="25"/>
        <end position="46"/>
    </location>
</feature>
<evidence type="ECO:0000259" key="7">
    <source>
        <dbReference type="Pfam" id="PF06271"/>
    </source>
</evidence>
<keyword evidence="9" id="KW-1185">Reference proteome</keyword>
<evidence type="ECO:0000256" key="6">
    <source>
        <dbReference type="SAM" id="Phobius"/>
    </source>
</evidence>
<keyword evidence="4 6" id="KW-1133">Transmembrane helix</keyword>
<comment type="subcellular location">
    <subcellularLocation>
        <location evidence="1">Cell membrane</location>
        <topology evidence="1">Multi-pass membrane protein</topology>
    </subcellularLocation>
</comment>
<evidence type="ECO:0000256" key="4">
    <source>
        <dbReference type="ARBA" id="ARBA00022989"/>
    </source>
</evidence>
<keyword evidence="3 6" id="KW-0812">Transmembrane</keyword>
<dbReference type="RefSeq" id="WP_007079539.1">
    <property type="nucleotide sequence ID" value="NZ_CM001024.1"/>
</dbReference>
<dbReference type="Proteomes" id="UP000003111">
    <property type="component" value="Unassembled WGS sequence"/>
</dbReference>
<protein>
    <submittedName>
        <fullName evidence="8">RDD family protein</fullName>
    </submittedName>
</protein>
<evidence type="ECO:0000313" key="9">
    <source>
        <dbReference type="Proteomes" id="UP000003111"/>
    </source>
</evidence>
<feature type="domain" description="RDD" evidence="7">
    <location>
        <begin position="19"/>
        <end position="149"/>
    </location>
</feature>
<sequence length="156" mass="16986">MTQPSMPPPPPEQSPTTFASWGQRVGALIIDIIPQLVVFVVCAVLFGESETGDGSFSFQLAGVGAVLYYLLAFAWFGYNWLYLQGTTGQTVGKKALGIGVHRAGTREPIGPGLTFVRQLAHILDSLPCLIGYLVPLFDGERRTFADMIMSTRVHRV</sequence>
<reference evidence="8" key="1">
    <citation type="submission" date="2010-08" db="EMBL/GenBank/DDBJ databases">
        <authorList>
            <person name="Muzny D."/>
            <person name="Qin X."/>
            <person name="Buhay C."/>
            <person name="Dugan-Rocha S."/>
            <person name="Ding Y."/>
            <person name="Chen G."/>
            <person name="Hawes A."/>
            <person name="Holder M."/>
            <person name="Jhangiani S."/>
            <person name="Johnson A."/>
            <person name="Khan Z."/>
            <person name="Li Z."/>
            <person name="Liu W."/>
            <person name="Liu X."/>
            <person name="Perez L."/>
            <person name="Shen H."/>
            <person name="Wang Q."/>
            <person name="Watt J."/>
            <person name="Xi L."/>
            <person name="Xin Y."/>
            <person name="Zhou J."/>
            <person name="Deng J."/>
            <person name="Jiang H."/>
            <person name="Liu Y."/>
            <person name="Qu J."/>
            <person name="Song X.-Z."/>
            <person name="Zhang L."/>
            <person name="Villasana D."/>
            <person name="Johnson A."/>
            <person name="Liu J."/>
            <person name="Liyanage D."/>
            <person name="Lorensuhewa L."/>
            <person name="Robinson T."/>
            <person name="Song A."/>
            <person name="Song B.-B."/>
            <person name="Dinh H."/>
            <person name="Thornton R."/>
            <person name="Coyle M."/>
            <person name="Francisco L."/>
            <person name="Jackson L."/>
            <person name="Javaid M."/>
            <person name="Korchina V."/>
            <person name="Kovar C."/>
            <person name="Mata R."/>
            <person name="Mathew T."/>
            <person name="Ngo R."/>
            <person name="Nguyen L."/>
            <person name="Nguyen N."/>
            <person name="Okwuonu G."/>
            <person name="Ongeri F."/>
            <person name="Pham C."/>
            <person name="Simmons D."/>
            <person name="Wilczek-Boney K."/>
            <person name="Hale W."/>
            <person name="Jakkamsetti A."/>
            <person name="Pham P."/>
            <person name="Ruth R."/>
            <person name="San Lucas F."/>
            <person name="Warren J."/>
            <person name="Zhang J."/>
            <person name="Zhao Z."/>
            <person name="Zhou C."/>
            <person name="Zhu D."/>
            <person name="Lee S."/>
            <person name="Bess C."/>
            <person name="Blankenburg K."/>
            <person name="Forbes L."/>
            <person name="Fu Q."/>
            <person name="Gubbala S."/>
            <person name="Hirani K."/>
            <person name="Jayaseelan J.C."/>
            <person name="Lara F."/>
            <person name="Munidasa M."/>
            <person name="Palculict T."/>
            <person name="Patil S."/>
            <person name="Pu L.-L."/>
            <person name="Saada N."/>
            <person name="Tang L."/>
            <person name="Weissenberger G."/>
            <person name="Zhu Y."/>
            <person name="Hemphill L."/>
            <person name="Shang Y."/>
            <person name="Youmans B."/>
            <person name="Ayvaz T."/>
            <person name="Ross M."/>
            <person name="Santibanez J."/>
            <person name="Aqrawi P."/>
            <person name="Gross S."/>
            <person name="Joshi V."/>
            <person name="Fowler G."/>
            <person name="Nazareth L."/>
            <person name="Reid J."/>
            <person name="Worley K."/>
            <person name="Petrosino J."/>
            <person name="Highlander S."/>
            <person name="Gibbs R."/>
        </authorList>
    </citation>
    <scope>NUCLEOTIDE SEQUENCE [LARGE SCALE GENOMIC DNA]</scope>
    <source>
        <strain evidence="8">DSM 15272</strain>
    </source>
</reference>
<dbReference type="AlphaFoldDB" id="E2SF91"/>
<dbReference type="InterPro" id="IPR051791">
    <property type="entry name" value="Pra-immunoreactive"/>
</dbReference>
<proteinExistence type="predicted"/>
<comment type="caution">
    <text evidence="8">The sequence shown here is derived from an EMBL/GenBank/DDBJ whole genome shotgun (WGS) entry which is preliminary data.</text>
</comment>
<dbReference type="InterPro" id="IPR010432">
    <property type="entry name" value="RDD"/>
</dbReference>
<feature type="transmembrane region" description="Helical" evidence="6">
    <location>
        <begin position="58"/>
        <end position="78"/>
    </location>
</feature>
<name>E2SF91_9ACTN</name>
<dbReference type="eggNOG" id="COG1714">
    <property type="taxonomic scope" value="Bacteria"/>
</dbReference>
<keyword evidence="2" id="KW-1003">Cell membrane</keyword>
<dbReference type="GO" id="GO:0005886">
    <property type="term" value="C:plasma membrane"/>
    <property type="evidence" value="ECO:0007669"/>
    <property type="project" value="UniProtKB-SubCell"/>
</dbReference>
<evidence type="ECO:0000256" key="3">
    <source>
        <dbReference type="ARBA" id="ARBA00022692"/>
    </source>
</evidence>
<organism evidence="8 9">
    <name type="scientific">Aeromicrobium marinum DSM 15272</name>
    <dbReference type="NCBI Taxonomy" id="585531"/>
    <lineage>
        <taxon>Bacteria</taxon>
        <taxon>Bacillati</taxon>
        <taxon>Actinomycetota</taxon>
        <taxon>Actinomycetes</taxon>
        <taxon>Propionibacteriales</taxon>
        <taxon>Nocardioidaceae</taxon>
        <taxon>Aeromicrobium</taxon>
    </lineage>
</organism>